<organism evidence="1 2">
    <name type="scientific">Caenorhabditis auriculariae</name>
    <dbReference type="NCBI Taxonomy" id="2777116"/>
    <lineage>
        <taxon>Eukaryota</taxon>
        <taxon>Metazoa</taxon>
        <taxon>Ecdysozoa</taxon>
        <taxon>Nematoda</taxon>
        <taxon>Chromadorea</taxon>
        <taxon>Rhabditida</taxon>
        <taxon>Rhabditina</taxon>
        <taxon>Rhabditomorpha</taxon>
        <taxon>Rhabditoidea</taxon>
        <taxon>Rhabditidae</taxon>
        <taxon>Peloderinae</taxon>
        <taxon>Caenorhabditis</taxon>
    </lineage>
</organism>
<dbReference type="AlphaFoldDB" id="A0A8S1HNF7"/>
<dbReference type="EMBL" id="CAJGYM010000112">
    <property type="protein sequence ID" value="CAD6198018.1"/>
    <property type="molecule type" value="Genomic_DNA"/>
</dbReference>
<reference evidence="1" key="1">
    <citation type="submission" date="2020-10" db="EMBL/GenBank/DDBJ databases">
        <authorList>
            <person name="Kikuchi T."/>
        </authorList>
    </citation>
    <scope>NUCLEOTIDE SEQUENCE</scope>
    <source>
        <strain evidence="1">NKZ352</strain>
    </source>
</reference>
<dbReference type="PANTHER" id="PTHR33651:SF3">
    <property type="entry name" value="PHAGE PROTEIN"/>
    <property type="match status" value="1"/>
</dbReference>
<comment type="caution">
    <text evidence="1">The sequence shown here is derived from an EMBL/GenBank/DDBJ whole genome shotgun (WGS) entry which is preliminary data.</text>
</comment>
<dbReference type="PANTHER" id="PTHR33651">
    <property type="entry name" value="PROTEIN CBG06246"/>
    <property type="match status" value="1"/>
</dbReference>
<evidence type="ECO:0000313" key="2">
    <source>
        <dbReference type="Proteomes" id="UP000835052"/>
    </source>
</evidence>
<gene>
    <name evidence="1" type="ORF">CAUJ_LOCUS13925</name>
</gene>
<dbReference type="Proteomes" id="UP000835052">
    <property type="component" value="Unassembled WGS sequence"/>
</dbReference>
<evidence type="ECO:0000313" key="1">
    <source>
        <dbReference type="EMBL" id="CAD6198018.1"/>
    </source>
</evidence>
<protein>
    <submittedName>
        <fullName evidence="1">Uncharacterized protein</fullName>
    </submittedName>
</protein>
<sequence>MFKGLNPAIEFEETNDRTRSAVICKVIVNSITHKYRIKTNHNAGESGQASRWNLDLIELYVYKLLESIGLGPKIVFIPNCVASTSILYIGSEWLAHFQSFNSTEQVTTTEVSHAVVQIHFLAVFLSLGDMHEENFGINASSDPIILDFMINKLDFDKKTRDLEEFVENVRLNIQDLYHSKL</sequence>
<dbReference type="OrthoDB" id="5837989at2759"/>
<accession>A0A8S1HNF7</accession>
<proteinExistence type="predicted"/>
<keyword evidence="2" id="KW-1185">Reference proteome</keyword>
<name>A0A8S1HNF7_9PELO</name>